<feature type="transmembrane region" description="Helical" evidence="10">
    <location>
        <begin position="189"/>
        <end position="206"/>
    </location>
</feature>
<evidence type="ECO:0000259" key="12">
    <source>
        <dbReference type="SMART" id="SM00062"/>
    </source>
</evidence>
<comment type="subcellular location">
    <subcellularLocation>
        <location evidence="1">Membrane</location>
        <topology evidence="1">Multi-pass membrane protein</topology>
    </subcellularLocation>
</comment>
<dbReference type="SMART" id="SM00062">
    <property type="entry name" value="PBPb"/>
    <property type="match status" value="1"/>
</dbReference>
<dbReference type="GO" id="GO:0016020">
    <property type="term" value="C:membrane"/>
    <property type="evidence" value="ECO:0007669"/>
    <property type="project" value="UniProtKB-SubCell"/>
</dbReference>
<evidence type="ECO:0000256" key="7">
    <source>
        <dbReference type="ARBA" id="ARBA00023170"/>
    </source>
</evidence>
<keyword evidence="4 10" id="KW-1133">Transmembrane helix</keyword>
<dbReference type="Gene3D" id="3.40.190.10">
    <property type="entry name" value="Periplasmic binding protein-like II"/>
    <property type="match status" value="3"/>
</dbReference>
<evidence type="ECO:0000256" key="8">
    <source>
        <dbReference type="ARBA" id="ARBA00023180"/>
    </source>
</evidence>
<keyword evidence="15" id="KW-1185">Reference proteome</keyword>
<dbReference type="SUPFAM" id="SSF53850">
    <property type="entry name" value="Periplasmic binding protein-like II"/>
    <property type="match status" value="1"/>
</dbReference>
<name>A0A5C6ALQ9_9BACT</name>
<evidence type="ECO:0000313" key="15">
    <source>
        <dbReference type="Proteomes" id="UP000317421"/>
    </source>
</evidence>
<evidence type="ECO:0000256" key="11">
    <source>
        <dbReference type="SAM" id="SignalP"/>
    </source>
</evidence>
<keyword evidence="5" id="KW-0406">Ion transport</keyword>
<dbReference type="InterPro" id="IPR001638">
    <property type="entry name" value="Solute-binding_3/MltF_N"/>
</dbReference>
<evidence type="ECO:0000256" key="6">
    <source>
        <dbReference type="ARBA" id="ARBA00023136"/>
    </source>
</evidence>
<feature type="signal peptide" evidence="11">
    <location>
        <begin position="1"/>
        <end position="23"/>
    </location>
</feature>
<keyword evidence="9" id="KW-0407">Ion channel</keyword>
<reference evidence="14 15" key="1">
    <citation type="submission" date="2019-02" db="EMBL/GenBank/DDBJ databases">
        <title>Deep-cultivation of Planctomycetes and their phenomic and genomic characterization uncovers novel biology.</title>
        <authorList>
            <person name="Wiegand S."/>
            <person name="Jogler M."/>
            <person name="Boedeker C."/>
            <person name="Pinto D."/>
            <person name="Vollmers J."/>
            <person name="Rivas-Marin E."/>
            <person name="Kohn T."/>
            <person name="Peeters S.H."/>
            <person name="Heuer A."/>
            <person name="Rast P."/>
            <person name="Oberbeckmann S."/>
            <person name="Bunk B."/>
            <person name="Jeske O."/>
            <person name="Meyerdierks A."/>
            <person name="Storesund J.E."/>
            <person name="Kallscheuer N."/>
            <person name="Luecker S."/>
            <person name="Lage O.M."/>
            <person name="Pohl T."/>
            <person name="Merkel B.J."/>
            <person name="Hornburger P."/>
            <person name="Mueller R.-W."/>
            <person name="Bruemmer F."/>
            <person name="Labrenz M."/>
            <person name="Spormann A.M."/>
            <person name="Op Den Camp H."/>
            <person name="Overmann J."/>
            <person name="Amann R."/>
            <person name="Jetten M.S.M."/>
            <person name="Mascher T."/>
            <person name="Medema M.H."/>
            <person name="Devos D.P."/>
            <person name="Kaster A.-K."/>
            <person name="Ovreas L."/>
            <person name="Rohde M."/>
            <person name="Galperin M.Y."/>
            <person name="Jogler C."/>
        </authorList>
    </citation>
    <scope>NUCLEOTIDE SEQUENCE [LARGE SCALE GENOMIC DNA]</scope>
    <source>
        <strain evidence="14 15">Pla108</strain>
    </source>
</reference>
<keyword evidence="8" id="KW-0325">Glycoprotein</keyword>
<evidence type="ECO:0000256" key="2">
    <source>
        <dbReference type="ARBA" id="ARBA00022448"/>
    </source>
</evidence>
<evidence type="ECO:0000256" key="1">
    <source>
        <dbReference type="ARBA" id="ARBA00004141"/>
    </source>
</evidence>
<evidence type="ECO:0000256" key="3">
    <source>
        <dbReference type="ARBA" id="ARBA00022692"/>
    </source>
</evidence>
<feature type="domain" description="Solute-binding protein family 3/N-terminal" evidence="12">
    <location>
        <begin position="38"/>
        <end position="365"/>
    </location>
</feature>
<protein>
    <submittedName>
        <fullName evidence="14">Glutamine-binding periplasmic protein</fullName>
    </submittedName>
</protein>
<feature type="domain" description="Ionotropic glutamate receptor C-terminal" evidence="13">
    <location>
        <begin position="38"/>
        <end position="360"/>
    </location>
</feature>
<dbReference type="SMART" id="SM00079">
    <property type="entry name" value="PBPe"/>
    <property type="match status" value="1"/>
</dbReference>
<dbReference type="Proteomes" id="UP000317421">
    <property type="component" value="Unassembled WGS sequence"/>
</dbReference>
<feature type="transmembrane region" description="Helical" evidence="10">
    <location>
        <begin position="212"/>
        <end position="236"/>
    </location>
</feature>
<keyword evidence="6 10" id="KW-0472">Membrane</keyword>
<accession>A0A5C6ALQ9</accession>
<feature type="transmembrane region" description="Helical" evidence="10">
    <location>
        <begin position="148"/>
        <end position="169"/>
    </location>
</feature>
<evidence type="ECO:0000259" key="13">
    <source>
        <dbReference type="SMART" id="SM00079"/>
    </source>
</evidence>
<dbReference type="InterPro" id="IPR015683">
    <property type="entry name" value="Ionotropic_Glu_rcpt"/>
</dbReference>
<keyword evidence="2" id="KW-0813">Transport</keyword>
<proteinExistence type="predicted"/>
<keyword evidence="11" id="KW-0732">Signal</keyword>
<evidence type="ECO:0000256" key="5">
    <source>
        <dbReference type="ARBA" id="ARBA00023065"/>
    </source>
</evidence>
<dbReference type="Gene3D" id="1.10.287.70">
    <property type="match status" value="1"/>
</dbReference>
<evidence type="ECO:0000313" key="14">
    <source>
        <dbReference type="EMBL" id="TWT99971.1"/>
    </source>
</evidence>
<dbReference type="AlphaFoldDB" id="A0A5C6ALQ9"/>
<evidence type="ECO:0000256" key="9">
    <source>
        <dbReference type="ARBA" id="ARBA00023303"/>
    </source>
</evidence>
<sequence length="365" mass="39650" precursor="true">MRPLVTLLLVAASLLGVPLMAVAADDSTEGPTVSTQEPLVVATKLSPPFSYKDAGGRWTGISIELWKHVAAELGLRYEFREESLEDLLANLQAGRIDAAVAAISVTADRQQRLEFCHPHFTTGLGIAVATGNHAGVFQLLRRVVTPRLLSLVGLMLGIVAVCGVMLWWFERNVNQTTFGGKRRKGIEAGLWWSMILLLGHKGIFPVSGAGRLVAGAAMIASLLLLSLLTGVITSVLTVQQLGVGIDDPSDLRSKRVVTVAKSTAANYLRSRRIAFRTRDSVEAALEAVERGEADAAVYDKPLLAHLANDRFASTIQVLPVSFNTQEYAIALPPESPLRKPINTAVLRFRASDAWEEMIYRYLGEQ</sequence>
<keyword evidence="7" id="KW-0675">Receptor</keyword>
<organism evidence="14 15">
    <name type="scientific">Botrimarina colliarenosi</name>
    <dbReference type="NCBI Taxonomy" id="2528001"/>
    <lineage>
        <taxon>Bacteria</taxon>
        <taxon>Pseudomonadati</taxon>
        <taxon>Planctomycetota</taxon>
        <taxon>Planctomycetia</taxon>
        <taxon>Pirellulales</taxon>
        <taxon>Lacipirellulaceae</taxon>
        <taxon>Botrimarina</taxon>
    </lineage>
</organism>
<feature type="chain" id="PRO_5022892875" evidence="11">
    <location>
        <begin position="24"/>
        <end position="365"/>
    </location>
</feature>
<dbReference type="SUPFAM" id="SSF81324">
    <property type="entry name" value="Voltage-gated potassium channels"/>
    <property type="match status" value="1"/>
</dbReference>
<dbReference type="EMBL" id="SJPR01000001">
    <property type="protein sequence ID" value="TWT99971.1"/>
    <property type="molecule type" value="Genomic_DNA"/>
</dbReference>
<dbReference type="Pfam" id="PF00497">
    <property type="entry name" value="SBP_bac_3"/>
    <property type="match status" value="1"/>
</dbReference>
<evidence type="ECO:0000256" key="10">
    <source>
        <dbReference type="SAM" id="Phobius"/>
    </source>
</evidence>
<dbReference type="GO" id="GO:0015276">
    <property type="term" value="F:ligand-gated monoatomic ion channel activity"/>
    <property type="evidence" value="ECO:0007669"/>
    <property type="project" value="InterPro"/>
</dbReference>
<comment type="caution">
    <text evidence="14">The sequence shown here is derived from an EMBL/GenBank/DDBJ whole genome shotgun (WGS) entry which is preliminary data.</text>
</comment>
<gene>
    <name evidence="14" type="primary">glnH</name>
    <name evidence="14" type="ORF">Pla108_09150</name>
</gene>
<dbReference type="InterPro" id="IPR001320">
    <property type="entry name" value="Iontro_rcpt_C"/>
</dbReference>
<keyword evidence="3 10" id="KW-0812">Transmembrane</keyword>
<dbReference type="PANTHER" id="PTHR18966">
    <property type="entry name" value="IONOTROPIC GLUTAMATE RECEPTOR"/>
    <property type="match status" value="1"/>
</dbReference>
<evidence type="ECO:0000256" key="4">
    <source>
        <dbReference type="ARBA" id="ARBA00022989"/>
    </source>
</evidence>